<dbReference type="InterPro" id="IPR015422">
    <property type="entry name" value="PyrdxlP-dep_Trfase_small"/>
</dbReference>
<dbReference type="AlphaFoldDB" id="A0A844KK38"/>
<reference evidence="7 8" key="1">
    <citation type="journal article" date="2019" name="Nat. Med.">
        <title>A library of human gut bacterial isolates paired with longitudinal multiomics data enables mechanistic microbiome research.</title>
        <authorList>
            <person name="Poyet M."/>
            <person name="Groussin M."/>
            <person name="Gibbons S.M."/>
            <person name="Avila-Pacheco J."/>
            <person name="Jiang X."/>
            <person name="Kearney S.M."/>
            <person name="Perrotta A.R."/>
            <person name="Berdy B."/>
            <person name="Zhao S."/>
            <person name="Lieberman T.D."/>
            <person name="Swanson P.K."/>
            <person name="Smith M."/>
            <person name="Roesemann S."/>
            <person name="Alexander J.E."/>
            <person name="Rich S.A."/>
            <person name="Livny J."/>
            <person name="Vlamakis H."/>
            <person name="Clish C."/>
            <person name="Bullock K."/>
            <person name="Deik A."/>
            <person name="Scott J."/>
            <person name="Pierce K.A."/>
            <person name="Xavier R.J."/>
            <person name="Alm E.J."/>
        </authorList>
    </citation>
    <scope>NUCLEOTIDE SEQUENCE [LARGE SCALE GENOMIC DNA]</scope>
    <source>
        <strain evidence="7 8">BIOML-A1</strain>
    </source>
</reference>
<sequence>MKTELKRSYDFDEIIERRHTNALNTDGFRSYIFHAGPEKKFPYKDEEFVRMWVADMEFATPPEICEAMKKRIDKRIFGYSMVFDSDYYNVLQKWCREKYDWEFPRKELCFSSGIIPALYELTEDLLSKNEKMMIVTPAYGYFKHTAEYNNVELVCSNLKNDGGEFTIDFDDFEKKASDPHMKLILWCNPHNPTGRMWTAQELTKVAKIVEKYNLWIISDEIHCDLIRKNNKHIPMGKIMKDYKKLITCMSASKTFNMAGLMFSNIIIRDEKLRNKFQEKDKNVGFVNPLSVEAHKAAYEKCGKWLEELKDYLDDNFQFLKDYLQENLPEAVYQIPEATYLAWVDMKVCLPDIENLPDFFANRAGVLLEGGDDLFVGNANGFIRLNMAMPRETIKKGLDRMVQAIREYQNEK</sequence>
<evidence type="ECO:0000256" key="1">
    <source>
        <dbReference type="ARBA" id="ARBA00001933"/>
    </source>
</evidence>
<evidence type="ECO:0000259" key="6">
    <source>
        <dbReference type="Pfam" id="PF00155"/>
    </source>
</evidence>
<dbReference type="PANTHER" id="PTHR43525:SF1">
    <property type="entry name" value="PROTEIN MALY"/>
    <property type="match status" value="1"/>
</dbReference>
<dbReference type="GeneID" id="303259780"/>
<dbReference type="Pfam" id="PF00155">
    <property type="entry name" value="Aminotran_1_2"/>
    <property type="match status" value="1"/>
</dbReference>
<dbReference type="EMBL" id="WNAF01000012">
    <property type="protein sequence ID" value="MTR77697.1"/>
    <property type="molecule type" value="Genomic_DNA"/>
</dbReference>
<dbReference type="SUPFAM" id="SSF53383">
    <property type="entry name" value="PLP-dependent transferases"/>
    <property type="match status" value="1"/>
</dbReference>
<dbReference type="InterPro" id="IPR027619">
    <property type="entry name" value="C-S_lyase_PatB-like"/>
</dbReference>
<dbReference type="InterPro" id="IPR051798">
    <property type="entry name" value="Class-II_PLP-Dep_Aminotrans"/>
</dbReference>
<comment type="caution">
    <text evidence="7">The sequence shown here is derived from an EMBL/GenBank/DDBJ whole genome shotgun (WGS) entry which is preliminary data.</text>
</comment>
<evidence type="ECO:0000256" key="4">
    <source>
        <dbReference type="ARBA" id="ARBA00023239"/>
    </source>
</evidence>
<gene>
    <name evidence="7" type="ORF">GMD21_13705</name>
</gene>
<keyword evidence="8" id="KW-1185">Reference proteome</keyword>
<evidence type="ECO:0000256" key="2">
    <source>
        <dbReference type="ARBA" id="ARBA00012224"/>
    </source>
</evidence>
<protein>
    <recommendedName>
        <fullName evidence="2">cysteine-S-conjugate beta-lyase</fullName>
        <ecNumber evidence="2">4.4.1.13</ecNumber>
    </recommendedName>
</protein>
<dbReference type="InterPro" id="IPR004839">
    <property type="entry name" value="Aminotransferase_I/II_large"/>
</dbReference>
<comment type="cofactor">
    <cofactor evidence="1">
        <name>pyridoxal 5'-phosphate</name>
        <dbReference type="ChEBI" id="CHEBI:597326"/>
    </cofactor>
</comment>
<dbReference type="InterPro" id="IPR015421">
    <property type="entry name" value="PyrdxlP-dep_Trfase_major"/>
</dbReference>
<dbReference type="GO" id="GO:0047804">
    <property type="term" value="F:cysteine-S-conjugate beta-lyase activity"/>
    <property type="evidence" value="ECO:0007669"/>
    <property type="project" value="UniProtKB-EC"/>
</dbReference>
<proteinExistence type="inferred from homology"/>
<dbReference type="Gene3D" id="3.40.640.10">
    <property type="entry name" value="Type I PLP-dependent aspartate aminotransferase-like (Major domain)"/>
    <property type="match status" value="1"/>
</dbReference>
<keyword evidence="3" id="KW-0663">Pyridoxal phosphate</keyword>
<evidence type="ECO:0000256" key="5">
    <source>
        <dbReference type="ARBA" id="ARBA00037974"/>
    </source>
</evidence>
<dbReference type="Gene3D" id="3.90.1150.10">
    <property type="entry name" value="Aspartate Aminotransferase, domain 1"/>
    <property type="match status" value="1"/>
</dbReference>
<dbReference type="EC" id="4.4.1.13" evidence="2"/>
<dbReference type="InterPro" id="IPR015424">
    <property type="entry name" value="PyrdxlP-dep_Trfase"/>
</dbReference>
<dbReference type="NCBIfam" id="TIGR04350">
    <property type="entry name" value="C_S_lyase_PatB"/>
    <property type="match status" value="1"/>
</dbReference>
<evidence type="ECO:0000313" key="8">
    <source>
        <dbReference type="Proteomes" id="UP000448177"/>
    </source>
</evidence>
<dbReference type="RefSeq" id="WP_055148399.1">
    <property type="nucleotide sequence ID" value="NZ_JAJBOB010000017.1"/>
</dbReference>
<comment type="similarity">
    <text evidence="5">Belongs to the class-II pyridoxal-phosphate-dependent aminotransferase family. MalY/PatB cystathionine beta-lyase subfamily.</text>
</comment>
<dbReference type="CDD" id="cd00609">
    <property type="entry name" value="AAT_like"/>
    <property type="match status" value="1"/>
</dbReference>
<keyword evidence="4 7" id="KW-0456">Lyase</keyword>
<feature type="domain" description="Aminotransferase class I/classII large" evidence="6">
    <location>
        <begin position="55"/>
        <end position="399"/>
    </location>
</feature>
<accession>A0A844KK38</accession>
<dbReference type="Proteomes" id="UP000448177">
    <property type="component" value="Unassembled WGS sequence"/>
</dbReference>
<dbReference type="GO" id="GO:0030170">
    <property type="term" value="F:pyridoxal phosphate binding"/>
    <property type="evidence" value="ECO:0007669"/>
    <property type="project" value="InterPro"/>
</dbReference>
<dbReference type="PANTHER" id="PTHR43525">
    <property type="entry name" value="PROTEIN MALY"/>
    <property type="match status" value="1"/>
</dbReference>
<organism evidence="7 8">
    <name type="scientific">Mediterraneibacter faecis</name>
    <dbReference type="NCBI Taxonomy" id="592978"/>
    <lineage>
        <taxon>Bacteria</taxon>
        <taxon>Bacillati</taxon>
        <taxon>Bacillota</taxon>
        <taxon>Clostridia</taxon>
        <taxon>Lachnospirales</taxon>
        <taxon>Lachnospiraceae</taxon>
        <taxon>Mediterraneibacter</taxon>
    </lineage>
</organism>
<evidence type="ECO:0000313" key="7">
    <source>
        <dbReference type="EMBL" id="MTR77697.1"/>
    </source>
</evidence>
<name>A0A844KK38_9FIRM</name>
<evidence type="ECO:0000256" key="3">
    <source>
        <dbReference type="ARBA" id="ARBA00022898"/>
    </source>
</evidence>